<dbReference type="PRINTS" id="PR00131">
    <property type="entry name" value="GLHYDRLASE1"/>
</dbReference>
<comment type="caution">
    <text evidence="5">The sequence shown here is derived from an EMBL/GenBank/DDBJ whole genome shotgun (WGS) entry which is preliminary data.</text>
</comment>
<dbReference type="GO" id="GO:0016052">
    <property type="term" value="P:carbohydrate catabolic process"/>
    <property type="evidence" value="ECO:0007669"/>
    <property type="project" value="TreeGrafter"/>
</dbReference>
<dbReference type="AlphaFoldDB" id="A0A084JRW1"/>
<dbReference type="RefSeq" id="WP_038277022.1">
    <property type="nucleotide sequence ID" value="NZ_JPME01000002.1"/>
</dbReference>
<proteinExistence type="inferred from homology"/>
<name>A0A084JRW1_9FIRM</name>
<evidence type="ECO:0000256" key="4">
    <source>
        <dbReference type="RuleBase" id="RU003690"/>
    </source>
</evidence>
<dbReference type="InterPro" id="IPR001360">
    <property type="entry name" value="Glyco_hydro_1"/>
</dbReference>
<evidence type="ECO:0000313" key="6">
    <source>
        <dbReference type="Proteomes" id="UP000028525"/>
    </source>
</evidence>
<dbReference type="Proteomes" id="UP000028525">
    <property type="component" value="Unassembled WGS sequence"/>
</dbReference>
<keyword evidence="3" id="KW-0326">Glycosidase</keyword>
<dbReference type="EMBL" id="JPME01000002">
    <property type="protein sequence ID" value="KEZ91695.1"/>
    <property type="molecule type" value="Genomic_DNA"/>
</dbReference>
<dbReference type="InterPro" id="IPR033132">
    <property type="entry name" value="GH_1_N_CS"/>
</dbReference>
<dbReference type="PANTHER" id="PTHR10353:SF122">
    <property type="entry name" value="6-PHOSPHO-BETA-GLUCOSIDASE ASCB-RELATED"/>
    <property type="match status" value="1"/>
</dbReference>
<evidence type="ECO:0000256" key="3">
    <source>
        <dbReference type="ARBA" id="ARBA00023295"/>
    </source>
</evidence>
<dbReference type="GO" id="GO:0008422">
    <property type="term" value="F:beta-glucosidase activity"/>
    <property type="evidence" value="ECO:0007669"/>
    <property type="project" value="TreeGrafter"/>
</dbReference>
<evidence type="ECO:0000256" key="2">
    <source>
        <dbReference type="ARBA" id="ARBA00022801"/>
    </source>
</evidence>
<dbReference type="Gene3D" id="3.20.20.80">
    <property type="entry name" value="Glycosidases"/>
    <property type="match status" value="1"/>
</dbReference>
<dbReference type="SUPFAM" id="SSF51445">
    <property type="entry name" value="(Trans)glycosidases"/>
    <property type="match status" value="1"/>
</dbReference>
<dbReference type="Pfam" id="PF00232">
    <property type="entry name" value="Glyco_hydro_1"/>
    <property type="match status" value="1"/>
</dbReference>
<evidence type="ECO:0000256" key="1">
    <source>
        <dbReference type="ARBA" id="ARBA00010838"/>
    </source>
</evidence>
<dbReference type="FunFam" id="3.20.20.80:FF:000004">
    <property type="entry name" value="Beta-glucosidase 6-phospho-beta-glucosidase"/>
    <property type="match status" value="1"/>
</dbReference>
<dbReference type="OrthoDB" id="2339329at2"/>
<accession>A0A084JRW1</accession>
<dbReference type="InterPro" id="IPR017853">
    <property type="entry name" value="GH"/>
</dbReference>
<reference evidence="5 6" key="1">
    <citation type="submission" date="2014-07" db="EMBL/GenBank/DDBJ databases">
        <title>Draft genome of Clostridium celerecrescens 152B isolated from sediments associated with methane hydrate from Krishna Godavari basin.</title>
        <authorList>
            <person name="Honkalas V.S."/>
            <person name="Dabir A.P."/>
            <person name="Arora P."/>
            <person name="Dhakephalkar P.K."/>
        </authorList>
    </citation>
    <scope>NUCLEOTIDE SEQUENCE [LARGE SCALE GENOMIC DNA]</scope>
    <source>
        <strain evidence="5 6">152B</strain>
    </source>
</reference>
<gene>
    <name evidence="5" type="ORF">IO98_00495</name>
</gene>
<comment type="similarity">
    <text evidence="1 4">Belongs to the glycosyl hydrolase 1 family.</text>
</comment>
<dbReference type="GO" id="GO:0005829">
    <property type="term" value="C:cytosol"/>
    <property type="evidence" value="ECO:0007669"/>
    <property type="project" value="TreeGrafter"/>
</dbReference>
<dbReference type="PROSITE" id="PS00653">
    <property type="entry name" value="GLYCOSYL_HYDROL_F1_2"/>
    <property type="match status" value="1"/>
</dbReference>
<keyword evidence="2" id="KW-0378">Hydrolase</keyword>
<sequence length="467" mass="53397">MRFPENFYWGGAISANQCEGAYLEDNKGLSIQDVLPKGMNSAYTEEPTEENLKLEGIDFYHRYKEDMALFAGMGFKMFRFSIAWSRIYPTGEEARPNPEGLAFYEGLIKECLKYGMEPLVTISHYETPLALAKKYNGWAGREMIKPYLRYCKTLFTHFPQVNYWITFNEINSILYTPFMSGAIMTPPEELTEQMIWQAVHHELVASAEAIKMAHELIPGSKVGCMVLGTTIYPLTPHPDNIIDVMEQDRKTLFFTDVMVRGRYPSYAASMLRKKGVRIEFAPGDESILRHTVDFIPISYYSSSCTSADPAQGEPTGSNMTRSLKRNPYTAVSDFGWQIDPQGLRFTLNKLYDRYQIPLFVAENGLGARETLVPDGLNGYTVMDSYREEYIRGHLLEMAKAIEEGVDVFGYTYWGCIDLVSCATSEMEKRYGFIYVDRGNSGEGTLKRYKKSSYDWYKKVIETNGERL</sequence>
<protein>
    <submittedName>
        <fullName evidence="5">6-phospho-beta-glucosidase</fullName>
    </submittedName>
</protein>
<keyword evidence="6" id="KW-1185">Reference proteome</keyword>
<organism evidence="5 6">
    <name type="scientific">Lacrimispora celerecrescens</name>
    <dbReference type="NCBI Taxonomy" id="29354"/>
    <lineage>
        <taxon>Bacteria</taxon>
        <taxon>Bacillati</taxon>
        <taxon>Bacillota</taxon>
        <taxon>Clostridia</taxon>
        <taxon>Lachnospirales</taxon>
        <taxon>Lachnospiraceae</taxon>
        <taxon>Lacrimispora</taxon>
    </lineage>
</organism>
<dbReference type="STRING" id="29354.IO98_00495"/>
<evidence type="ECO:0000313" key="5">
    <source>
        <dbReference type="EMBL" id="KEZ91695.1"/>
    </source>
</evidence>
<dbReference type="PANTHER" id="PTHR10353">
    <property type="entry name" value="GLYCOSYL HYDROLASE"/>
    <property type="match status" value="1"/>
</dbReference>